<dbReference type="SMART" id="SM00220">
    <property type="entry name" value="S_TKc"/>
    <property type="match status" value="2"/>
</dbReference>
<dbReference type="PANTHER" id="PTHR47989">
    <property type="entry name" value="OS01G0750732 PROTEIN"/>
    <property type="match status" value="1"/>
</dbReference>
<dbReference type="Gene3D" id="1.10.510.10">
    <property type="entry name" value="Transferase(Phosphotransferase) domain 1"/>
    <property type="match status" value="2"/>
</dbReference>
<dbReference type="GO" id="GO:0005524">
    <property type="term" value="F:ATP binding"/>
    <property type="evidence" value="ECO:0007669"/>
    <property type="project" value="UniProtKB-UniRule"/>
</dbReference>
<reference evidence="9" key="1">
    <citation type="submission" date="2022-12" db="EMBL/GenBank/DDBJ databases">
        <title>Draft genome assemblies for two species of Escallonia (Escalloniales).</title>
        <authorList>
            <person name="Chanderbali A."/>
            <person name="Dervinis C."/>
            <person name="Anghel I."/>
            <person name="Soltis D."/>
            <person name="Soltis P."/>
            <person name="Zapata F."/>
        </authorList>
    </citation>
    <scope>NUCLEOTIDE SEQUENCE</scope>
    <source>
        <strain evidence="9">UCBG92.1500</strain>
        <tissue evidence="9">Leaf</tissue>
    </source>
</reference>
<sequence>MPLTLQQYIIGRSALLDQPHSVMALARLQDLFHSRRKNRPPSEWSPDQICSRFPLSEIKSSTKNFDDALLVGRGGSATVYRGTLSDGTTVAVKRWNSVSGRGLEAFRSEIGVLSRFRHRYVVSLIGYCDDRELALVQEYLPRGTLARHLHGSGNPDSLLSWVRPLKICVNAARGLDYLHNGTRCPIIHRDVKSTNILLDDNYEARVSDFGLSVIGQMVSIEGDLFSRATPVGTVGYLDPEYFLTSITTTKSDVYAFGVVLFEVLCGRPAVDSGVNAEEKRSLARWAVSSISEGADQIVDPKIRGQISPDCLLEFVQIAEQCLRVQARERPTMAEVVVKLEFILALQEQEVVKASYAGDHDELTDLISHIEDVDSPREQNVVNAGSGSSDTSEAYGEQENIGSSEEHETSDPGCCGHDQEQIGGISNTREACGEQSLKQVVINVGTSGHEEEQVGDHLQWGGNGVKPLRNGKSNNSNGSNSLKFSGQVVTQNFRVFSFTELSRATGNFRHNMVLGKGGSGTVFKGWVHENTSVPSQVGVGMAIAVKKLYLNGHVGPKEAKVKFMRKFSHPNLVKLLGYCLEDEDFLIVSEYVQKGSLDHHLFNNDAELLPWVTRLNIARGAVQGLAFLHRTKEQAMYRSFKTSDILLDMDFNAKLSDFGLAKLNPTSGESIFSTLTEGDTGFIDFPQKDVGYVDPEYMATGQLTVKSDIYGFGAILLEILTGLRVVDMNRSMGKHDLVQYARPFLAGKGNLRSILDQRLEHDCLPKDEVLSAVAALALKCLEDYPKNRPGVEEVLENLEQIYAIQTKLMNSTTSTQHLTLQSQA</sequence>
<evidence type="ECO:0000256" key="1">
    <source>
        <dbReference type="ARBA" id="ARBA00022527"/>
    </source>
</evidence>
<keyword evidence="5 6" id="KW-0067">ATP-binding</keyword>
<dbReference type="AlphaFoldDB" id="A0AA88QKE0"/>
<dbReference type="PANTHER" id="PTHR47989:SF62">
    <property type="entry name" value="OS05G0423500 PROTEIN"/>
    <property type="match status" value="1"/>
</dbReference>
<feature type="compositionally biased region" description="Polar residues" evidence="7">
    <location>
        <begin position="377"/>
        <end position="391"/>
    </location>
</feature>
<comment type="caution">
    <text evidence="9">The sequence shown here is derived from an EMBL/GenBank/DDBJ whole genome shotgun (WGS) entry which is preliminary data.</text>
</comment>
<dbReference type="InterPro" id="IPR001245">
    <property type="entry name" value="Ser-Thr/Tyr_kinase_cat_dom"/>
</dbReference>
<evidence type="ECO:0000313" key="10">
    <source>
        <dbReference type="Proteomes" id="UP001187471"/>
    </source>
</evidence>
<dbReference type="InterPro" id="IPR011009">
    <property type="entry name" value="Kinase-like_dom_sf"/>
</dbReference>
<evidence type="ECO:0000256" key="7">
    <source>
        <dbReference type="SAM" id="MobiDB-lite"/>
    </source>
</evidence>
<feature type="binding site" evidence="6">
    <location>
        <position position="546"/>
    </location>
    <ligand>
        <name>ATP</name>
        <dbReference type="ChEBI" id="CHEBI:30616"/>
    </ligand>
</feature>
<evidence type="ECO:0000256" key="4">
    <source>
        <dbReference type="ARBA" id="ARBA00022777"/>
    </source>
</evidence>
<protein>
    <recommendedName>
        <fullName evidence="8">Protein kinase domain-containing protein</fullName>
    </recommendedName>
</protein>
<dbReference type="EMBL" id="JAVXUO010003098">
    <property type="protein sequence ID" value="KAK2966759.1"/>
    <property type="molecule type" value="Genomic_DNA"/>
</dbReference>
<dbReference type="GO" id="GO:0004674">
    <property type="term" value="F:protein serine/threonine kinase activity"/>
    <property type="evidence" value="ECO:0007669"/>
    <property type="project" value="UniProtKB-KW"/>
</dbReference>
<dbReference type="FunFam" id="1.10.510.10:FF:000095">
    <property type="entry name" value="protein STRUBBELIG-RECEPTOR FAMILY 8"/>
    <property type="match status" value="1"/>
</dbReference>
<feature type="domain" description="Protein kinase" evidence="8">
    <location>
        <begin position="507"/>
        <end position="802"/>
    </location>
</feature>
<dbReference type="PROSITE" id="PS50011">
    <property type="entry name" value="PROTEIN_KINASE_DOM"/>
    <property type="match status" value="2"/>
</dbReference>
<dbReference type="SUPFAM" id="SSF56112">
    <property type="entry name" value="Protein kinase-like (PK-like)"/>
    <property type="match status" value="2"/>
</dbReference>
<evidence type="ECO:0000256" key="3">
    <source>
        <dbReference type="ARBA" id="ARBA00022741"/>
    </source>
</evidence>
<feature type="domain" description="Protein kinase" evidence="8">
    <location>
        <begin position="65"/>
        <end position="342"/>
    </location>
</feature>
<dbReference type="Proteomes" id="UP001187471">
    <property type="component" value="Unassembled WGS sequence"/>
</dbReference>
<feature type="region of interest" description="Disordered" evidence="7">
    <location>
        <begin position="370"/>
        <end position="421"/>
    </location>
</feature>
<evidence type="ECO:0000313" key="9">
    <source>
        <dbReference type="EMBL" id="KAK2966759.1"/>
    </source>
</evidence>
<keyword evidence="3 6" id="KW-0547">Nucleotide-binding</keyword>
<dbReference type="InterPro" id="IPR000719">
    <property type="entry name" value="Prot_kinase_dom"/>
</dbReference>
<dbReference type="InterPro" id="IPR008271">
    <property type="entry name" value="Ser/Thr_kinase_AS"/>
</dbReference>
<feature type="binding site" evidence="6">
    <location>
        <position position="93"/>
    </location>
    <ligand>
        <name>ATP</name>
        <dbReference type="ChEBI" id="CHEBI:30616"/>
    </ligand>
</feature>
<keyword evidence="2" id="KW-0808">Transferase</keyword>
<keyword evidence="10" id="KW-1185">Reference proteome</keyword>
<keyword evidence="4" id="KW-0418">Kinase</keyword>
<accession>A0AA88QKE0</accession>
<evidence type="ECO:0000256" key="6">
    <source>
        <dbReference type="PROSITE-ProRule" id="PRU10141"/>
    </source>
</evidence>
<gene>
    <name evidence="9" type="ORF">RJ640_003072</name>
</gene>
<name>A0AA88QKE0_9ASTE</name>
<keyword evidence="1" id="KW-0723">Serine/threonine-protein kinase</keyword>
<dbReference type="Gene3D" id="3.30.200.20">
    <property type="entry name" value="Phosphorylase Kinase, domain 1"/>
    <property type="match status" value="2"/>
</dbReference>
<proteinExistence type="predicted"/>
<dbReference type="CDD" id="cd14066">
    <property type="entry name" value="STKc_IRAK"/>
    <property type="match status" value="1"/>
</dbReference>
<dbReference type="PROSITE" id="PS00108">
    <property type="entry name" value="PROTEIN_KINASE_ST"/>
    <property type="match status" value="1"/>
</dbReference>
<dbReference type="InterPro" id="IPR017441">
    <property type="entry name" value="Protein_kinase_ATP_BS"/>
</dbReference>
<evidence type="ECO:0000256" key="2">
    <source>
        <dbReference type="ARBA" id="ARBA00022679"/>
    </source>
</evidence>
<evidence type="ECO:0000259" key="8">
    <source>
        <dbReference type="PROSITE" id="PS50011"/>
    </source>
</evidence>
<organism evidence="9 10">
    <name type="scientific">Escallonia rubra</name>
    <dbReference type="NCBI Taxonomy" id="112253"/>
    <lineage>
        <taxon>Eukaryota</taxon>
        <taxon>Viridiplantae</taxon>
        <taxon>Streptophyta</taxon>
        <taxon>Embryophyta</taxon>
        <taxon>Tracheophyta</taxon>
        <taxon>Spermatophyta</taxon>
        <taxon>Magnoliopsida</taxon>
        <taxon>eudicotyledons</taxon>
        <taxon>Gunneridae</taxon>
        <taxon>Pentapetalae</taxon>
        <taxon>asterids</taxon>
        <taxon>campanulids</taxon>
        <taxon>Escalloniales</taxon>
        <taxon>Escalloniaceae</taxon>
        <taxon>Escallonia</taxon>
    </lineage>
</organism>
<evidence type="ECO:0000256" key="5">
    <source>
        <dbReference type="ARBA" id="ARBA00022840"/>
    </source>
</evidence>
<dbReference type="Pfam" id="PF07714">
    <property type="entry name" value="PK_Tyr_Ser-Thr"/>
    <property type="match status" value="2"/>
</dbReference>
<dbReference type="PROSITE" id="PS00107">
    <property type="entry name" value="PROTEIN_KINASE_ATP"/>
    <property type="match status" value="2"/>
</dbReference>
<dbReference type="FunFam" id="3.30.200.20:FF:000039">
    <property type="entry name" value="receptor-like protein kinase FERONIA"/>
    <property type="match status" value="1"/>
</dbReference>